<protein>
    <submittedName>
        <fullName evidence="1">Uncharacterized protein</fullName>
    </submittedName>
</protein>
<sequence>MNGFTVPAEWDSIHAAARLGRSLPLRRSRPELPGFDMPFRRRPRPNRSGVRRSTWVGRLEWTDPEQIVSRSVIRDLYNVRVRQVEDADASLTEEEERRFQAVLFSELGNKIADQGWARFPAYTPEDRRRLVEVAHRLSGYWGQQVFVEAEDQCRMRLCLAGYEVLPEGS</sequence>
<reference evidence="2" key="1">
    <citation type="journal article" date="2019" name="Int. J. Syst. Evol. Microbiol.">
        <title>The Global Catalogue of Microorganisms (GCM) 10K type strain sequencing project: providing services to taxonomists for standard genome sequencing and annotation.</title>
        <authorList>
            <consortium name="The Broad Institute Genomics Platform"/>
            <consortium name="The Broad Institute Genome Sequencing Center for Infectious Disease"/>
            <person name="Wu L."/>
            <person name="Ma J."/>
        </authorList>
    </citation>
    <scope>NUCLEOTIDE SEQUENCE [LARGE SCALE GENOMIC DNA]</scope>
    <source>
        <strain evidence="2">JCM 16578</strain>
    </source>
</reference>
<dbReference type="Proteomes" id="UP001501563">
    <property type="component" value="Unassembled WGS sequence"/>
</dbReference>
<gene>
    <name evidence="1" type="ORF">GCM10022207_72050</name>
</gene>
<comment type="caution">
    <text evidence="1">The sequence shown here is derived from an EMBL/GenBank/DDBJ whole genome shotgun (WGS) entry which is preliminary data.</text>
</comment>
<evidence type="ECO:0000313" key="1">
    <source>
        <dbReference type="EMBL" id="GAA3893757.1"/>
    </source>
</evidence>
<accession>A0ABP7L440</accession>
<dbReference type="EMBL" id="BAAAZA010000031">
    <property type="protein sequence ID" value="GAA3893757.1"/>
    <property type="molecule type" value="Genomic_DNA"/>
</dbReference>
<keyword evidence="2" id="KW-1185">Reference proteome</keyword>
<proteinExistence type="predicted"/>
<name>A0ABP7L440_9ACTN</name>
<evidence type="ECO:0000313" key="2">
    <source>
        <dbReference type="Proteomes" id="UP001501563"/>
    </source>
</evidence>
<organism evidence="1 2">
    <name type="scientific">Streptomyces lannensis</name>
    <dbReference type="NCBI Taxonomy" id="766498"/>
    <lineage>
        <taxon>Bacteria</taxon>
        <taxon>Bacillati</taxon>
        <taxon>Actinomycetota</taxon>
        <taxon>Actinomycetes</taxon>
        <taxon>Kitasatosporales</taxon>
        <taxon>Streptomycetaceae</taxon>
        <taxon>Streptomyces</taxon>
    </lineage>
</organism>